<dbReference type="AlphaFoldDB" id="A0AAV9JAD1"/>
<dbReference type="Gene3D" id="3.40.50.1820">
    <property type="entry name" value="alpha/beta hydrolase"/>
    <property type="match status" value="2"/>
</dbReference>
<sequence length="516" mass="54744">MLLSLLPVAALILGTVADLTVNTTNGLITGHPASNISTVNEFLGIPFAQPPIGALRFAAPAPYNGSGPFVASDWGYDCPDTPNAASGYPGFTSQAQRVINYFSANSGTTQSEDCLSLNIWTPSNATQGRRLPVLIFLYGGRFTYGHTNTPFFDGQFLANAEHVIVVSANYRDNIFGFPGAPNNTQNVGMRDQRLAVEWISDNIAGFGGNASLLTLFGQSAGAVSIDYWSYAYVDDPIVSGLISESGNALSFPVNTDAVTLSDWYNVSATVGCGASGDTLPCMREVNWTSIKAAAAKAPSASSGNPLRSIPAFYPTPDGVLVFSNYSALSDEGAFAKIPYLLGNNNYEQGYYVLPDYLKGINVTTAQGDDFLLSSFTCPNAFEAGNRLAYSVPVWLYRYFGNWANIELYPATSAYAGQVIGEGSGAYHGAELEMVFGNPSGVSGIPNSAAENEMISLMQGAWAAFARDPVSGLTVYGWPKYDPSAETLILLALNNSPTAEFVSPSLYNAACVNETLG</sequence>
<dbReference type="InterPro" id="IPR002018">
    <property type="entry name" value="CarbesteraseB"/>
</dbReference>
<dbReference type="PROSITE" id="PS00122">
    <property type="entry name" value="CARBOXYLESTERASE_B_1"/>
    <property type="match status" value="1"/>
</dbReference>
<dbReference type="GO" id="GO:0004104">
    <property type="term" value="F:cholinesterase activity"/>
    <property type="evidence" value="ECO:0007669"/>
    <property type="project" value="InterPro"/>
</dbReference>
<dbReference type="PANTHER" id="PTHR43918">
    <property type="entry name" value="ACETYLCHOLINESTERASE"/>
    <property type="match status" value="1"/>
</dbReference>
<proteinExistence type="inferred from homology"/>
<feature type="chain" id="PRO_5043088306" description="Carboxylic ester hydrolase" evidence="4">
    <location>
        <begin position="18"/>
        <end position="516"/>
    </location>
</feature>
<evidence type="ECO:0000256" key="2">
    <source>
        <dbReference type="ARBA" id="ARBA00022801"/>
    </source>
</evidence>
<dbReference type="InterPro" id="IPR019826">
    <property type="entry name" value="Carboxylesterase_B_AS"/>
</dbReference>
<evidence type="ECO:0000256" key="4">
    <source>
        <dbReference type="RuleBase" id="RU361235"/>
    </source>
</evidence>
<evidence type="ECO:0000313" key="7">
    <source>
        <dbReference type="Proteomes" id="UP001324427"/>
    </source>
</evidence>
<dbReference type="SUPFAM" id="SSF53474">
    <property type="entry name" value="alpha/beta-Hydrolases"/>
    <property type="match status" value="1"/>
</dbReference>
<protein>
    <recommendedName>
        <fullName evidence="4">Carboxylic ester hydrolase</fullName>
        <ecNumber evidence="4">3.1.1.-</ecNumber>
    </recommendedName>
</protein>
<accession>A0AAV9JAD1</accession>
<name>A0AAV9JAD1_9PEZI</name>
<evidence type="ECO:0000256" key="1">
    <source>
        <dbReference type="ARBA" id="ARBA00005964"/>
    </source>
</evidence>
<dbReference type="Pfam" id="PF00135">
    <property type="entry name" value="COesterase"/>
    <property type="match status" value="2"/>
</dbReference>
<dbReference type="EMBL" id="JAVFHQ010000048">
    <property type="protein sequence ID" value="KAK4541845.1"/>
    <property type="molecule type" value="Genomic_DNA"/>
</dbReference>
<dbReference type="InterPro" id="IPR000997">
    <property type="entry name" value="Cholinesterase"/>
</dbReference>
<reference evidence="6 7" key="1">
    <citation type="submission" date="2021-11" db="EMBL/GenBank/DDBJ databases">
        <title>Black yeast isolated from Biological Soil Crust.</title>
        <authorList>
            <person name="Kurbessoian T."/>
        </authorList>
    </citation>
    <scope>NUCLEOTIDE SEQUENCE [LARGE SCALE GENOMIC DNA]</scope>
    <source>
        <strain evidence="6 7">CCFEE 5522</strain>
    </source>
</reference>
<evidence type="ECO:0000256" key="3">
    <source>
        <dbReference type="ARBA" id="ARBA00023157"/>
    </source>
</evidence>
<feature type="signal peptide" evidence="4">
    <location>
        <begin position="1"/>
        <end position="17"/>
    </location>
</feature>
<keyword evidence="2 4" id="KW-0378">Hydrolase</keyword>
<dbReference type="InterPro" id="IPR029058">
    <property type="entry name" value="AB_hydrolase_fold"/>
</dbReference>
<dbReference type="EC" id="3.1.1.-" evidence="4"/>
<dbReference type="Proteomes" id="UP001324427">
    <property type="component" value="Unassembled WGS sequence"/>
</dbReference>
<organism evidence="6 7">
    <name type="scientific">Oleoguttula mirabilis</name>
    <dbReference type="NCBI Taxonomy" id="1507867"/>
    <lineage>
        <taxon>Eukaryota</taxon>
        <taxon>Fungi</taxon>
        <taxon>Dikarya</taxon>
        <taxon>Ascomycota</taxon>
        <taxon>Pezizomycotina</taxon>
        <taxon>Dothideomycetes</taxon>
        <taxon>Dothideomycetidae</taxon>
        <taxon>Mycosphaerellales</taxon>
        <taxon>Teratosphaeriaceae</taxon>
        <taxon>Oleoguttula</taxon>
    </lineage>
</organism>
<comment type="caution">
    <text evidence="6">The sequence shown here is derived from an EMBL/GenBank/DDBJ whole genome shotgun (WGS) entry which is preliminary data.</text>
</comment>
<keyword evidence="3" id="KW-1015">Disulfide bond</keyword>
<dbReference type="PRINTS" id="PR00878">
    <property type="entry name" value="CHOLNESTRASE"/>
</dbReference>
<comment type="similarity">
    <text evidence="1 4">Belongs to the type-B carboxylesterase/lipase family.</text>
</comment>
<keyword evidence="4" id="KW-0732">Signal</keyword>
<evidence type="ECO:0000259" key="5">
    <source>
        <dbReference type="Pfam" id="PF00135"/>
    </source>
</evidence>
<dbReference type="InterPro" id="IPR050654">
    <property type="entry name" value="AChE-related_enzymes"/>
</dbReference>
<feature type="domain" description="Carboxylesterase type B" evidence="5">
    <location>
        <begin position="19"/>
        <end position="353"/>
    </location>
</feature>
<gene>
    <name evidence="6" type="ORF">LTR36_007377</name>
</gene>
<feature type="domain" description="Carboxylesterase type B" evidence="5">
    <location>
        <begin position="375"/>
        <end position="495"/>
    </location>
</feature>
<dbReference type="PANTHER" id="PTHR43918:SF4">
    <property type="entry name" value="CARBOXYLIC ESTER HYDROLASE"/>
    <property type="match status" value="1"/>
</dbReference>
<keyword evidence="7" id="KW-1185">Reference proteome</keyword>
<evidence type="ECO:0000313" key="6">
    <source>
        <dbReference type="EMBL" id="KAK4541845.1"/>
    </source>
</evidence>